<evidence type="ECO:0000256" key="14">
    <source>
        <dbReference type="ARBA" id="ARBA00048988"/>
    </source>
</evidence>
<name>A0ABU1J988_9MICC</name>
<dbReference type="InterPro" id="IPR014017">
    <property type="entry name" value="DNA_helicase_UvrD-like_C"/>
</dbReference>
<dbReference type="GO" id="GO:0004386">
    <property type="term" value="F:helicase activity"/>
    <property type="evidence" value="ECO:0007669"/>
    <property type="project" value="UniProtKB-KW"/>
</dbReference>
<keyword evidence="8 15" id="KW-0067">ATP-binding</keyword>
<protein>
    <recommendedName>
        <fullName evidence="13">DNA 3'-5' helicase</fullName>
        <ecNumber evidence="13">5.6.2.4</ecNumber>
    </recommendedName>
</protein>
<dbReference type="InterPro" id="IPR014016">
    <property type="entry name" value="UvrD-like_ATP-bd"/>
</dbReference>
<dbReference type="SUPFAM" id="SSF52540">
    <property type="entry name" value="P-loop containing nucleoside triphosphate hydrolases"/>
    <property type="match status" value="1"/>
</dbReference>
<dbReference type="Gene3D" id="3.90.320.10">
    <property type="match status" value="1"/>
</dbReference>
<dbReference type="Proteomes" id="UP001185069">
    <property type="component" value="Unassembled WGS sequence"/>
</dbReference>
<dbReference type="InterPro" id="IPR000212">
    <property type="entry name" value="DNA_helicase_UvrD/REP"/>
</dbReference>
<evidence type="ECO:0000313" key="18">
    <source>
        <dbReference type="EMBL" id="MDR6268705.1"/>
    </source>
</evidence>
<dbReference type="EC" id="5.6.2.4" evidence="13"/>
<dbReference type="EMBL" id="JAVDQF010000001">
    <property type="protein sequence ID" value="MDR6268705.1"/>
    <property type="molecule type" value="Genomic_DNA"/>
</dbReference>
<keyword evidence="2" id="KW-0540">Nuclease</keyword>
<feature type="domain" description="UvrD-like helicase ATP-binding" evidence="16">
    <location>
        <begin position="36"/>
        <end position="336"/>
    </location>
</feature>
<evidence type="ECO:0000259" key="17">
    <source>
        <dbReference type="PROSITE" id="PS51217"/>
    </source>
</evidence>
<evidence type="ECO:0000256" key="13">
    <source>
        <dbReference type="ARBA" id="ARBA00034808"/>
    </source>
</evidence>
<evidence type="ECO:0000256" key="9">
    <source>
        <dbReference type="ARBA" id="ARBA00023125"/>
    </source>
</evidence>
<evidence type="ECO:0000256" key="7">
    <source>
        <dbReference type="ARBA" id="ARBA00022839"/>
    </source>
</evidence>
<keyword evidence="3 15" id="KW-0547">Nucleotide-binding</keyword>
<gene>
    <name evidence="18" type="ORF">JOE69_000943</name>
</gene>
<dbReference type="GO" id="GO:0004527">
    <property type="term" value="F:exonuclease activity"/>
    <property type="evidence" value="ECO:0007669"/>
    <property type="project" value="UniProtKB-KW"/>
</dbReference>
<reference evidence="18 19" key="1">
    <citation type="submission" date="2023-07" db="EMBL/GenBank/DDBJ databases">
        <title>Sequencing the genomes of 1000 actinobacteria strains.</title>
        <authorList>
            <person name="Klenk H.-P."/>
        </authorList>
    </citation>
    <scope>NUCLEOTIDE SEQUENCE [LARGE SCALE GENOMIC DNA]</scope>
    <source>
        <strain evidence="18 19">DSM 14555</strain>
    </source>
</reference>
<dbReference type="Gene3D" id="3.40.50.300">
    <property type="entry name" value="P-loop containing nucleotide triphosphate hydrolases"/>
    <property type="match status" value="2"/>
</dbReference>
<evidence type="ECO:0000256" key="8">
    <source>
        <dbReference type="ARBA" id="ARBA00022840"/>
    </source>
</evidence>
<accession>A0ABU1J988</accession>
<keyword evidence="19" id="KW-1185">Reference proteome</keyword>
<evidence type="ECO:0000256" key="4">
    <source>
        <dbReference type="ARBA" id="ARBA00022763"/>
    </source>
</evidence>
<feature type="binding site" evidence="15">
    <location>
        <begin position="57"/>
        <end position="64"/>
    </location>
    <ligand>
        <name>ATP</name>
        <dbReference type="ChEBI" id="CHEBI:30616"/>
    </ligand>
</feature>
<comment type="similarity">
    <text evidence="1">Belongs to the helicase family. UvrD subfamily.</text>
</comment>
<evidence type="ECO:0000256" key="1">
    <source>
        <dbReference type="ARBA" id="ARBA00009922"/>
    </source>
</evidence>
<dbReference type="Pfam" id="PF12705">
    <property type="entry name" value="PDDEXK_1"/>
    <property type="match status" value="1"/>
</dbReference>
<dbReference type="InterPro" id="IPR027417">
    <property type="entry name" value="P-loop_NTPase"/>
</dbReference>
<dbReference type="PANTHER" id="PTHR11070">
    <property type="entry name" value="UVRD / RECB / PCRA DNA HELICASE FAMILY MEMBER"/>
    <property type="match status" value="1"/>
</dbReference>
<dbReference type="InterPro" id="IPR013986">
    <property type="entry name" value="DExx_box_DNA_helicase_dom_sf"/>
</dbReference>
<evidence type="ECO:0000256" key="12">
    <source>
        <dbReference type="ARBA" id="ARBA00034617"/>
    </source>
</evidence>
<evidence type="ECO:0000256" key="10">
    <source>
        <dbReference type="ARBA" id="ARBA00023204"/>
    </source>
</evidence>
<keyword evidence="11" id="KW-0413">Isomerase</keyword>
<dbReference type="PROSITE" id="PS51198">
    <property type="entry name" value="UVRD_HELICASE_ATP_BIND"/>
    <property type="match status" value="1"/>
</dbReference>
<evidence type="ECO:0000256" key="5">
    <source>
        <dbReference type="ARBA" id="ARBA00022801"/>
    </source>
</evidence>
<comment type="caution">
    <text evidence="18">The sequence shown here is derived from an EMBL/GenBank/DDBJ whole genome shotgun (WGS) entry which is preliminary data.</text>
</comment>
<dbReference type="InterPro" id="IPR038726">
    <property type="entry name" value="PDDEXK_AddAB-type"/>
</dbReference>
<sequence length="1092" mass="117054">MNSHPGAKQQPIAATAGGPALRLVPPAGGNSAAPELSPDQAAVVGLRQGTGPLLIWGAPGVGKSSVLVEAAVRRIEQDGVDPAQVLLLTPSRISAARLRDALSARLNRTVSTSPARSWASYAFDVLRRAQAEGVLPKTGRGPKLISGPEQDLFIRELLEGHALGFSAGPQWPLEMQEALGTRGFRQEVRLLFDRMVDNGLLPADLERLAVQNQRPEWLAAAQLFAEYRDLIELKNPGCYDPAGILRAVSDVFDAHPEWLQQERDRHRLILVDDLQETGRAAHGVLRRIGTGRDLLMTACPDVVVQGFRGARPDLVGALRDELAAAEAVLDRSHRLSPPLAQAWRRVADRIAQSRGGHKARGLVFPAGAAELAGAAEPAAEPAVSSIVVGSDVQQRRFIAERIMHFQIDLQRPLSQIAVIVRTGSQLAAVGRYLASHGIPVRIPAAETPVRDEPAVRPLLLAFRLALRPELLDADAAVELLSSRIGGLSSVQLRRIRKLLRAEELSAGGGRSSDELLVEAFQRPAQLAALGVDGRAAARVSSVLQAGVRALAEPGADPQTVLWALWEATGLSAEWAAAAVREGSTGSRADRDLDAMMALFQAAERYVEQSPAASPEAFLDYLLDQELPMDTLAARAGKAEAVEVMTPASATGRQWPVVIVAGLQEGVWPNNRLRGELLGSQYLVEVLELGSAAAQRLTAAQRMRDIRYDELRSFSTAISRASERLICVGVSSEDEQPSGFLDLVDPLPPEAEGAVRPLTEVRRPKNLRSLVAELRQTNEARPIGIPGSATPDEAATVLAELSRRRVPGADPESWWGLAALSSTDPVLPPEAVVPVSPSRIEAVHDSPLSWFLQAAGGEAQQDLARSLGTLIHGIAQDLPDGKAEDLLAALDDRWPALGLPENWHSDAQRRRAERMLLKLAGYLRLMSAEGRRLIGVEQGFGVEVHGDRIAALKGIVDRLEVDAQNRLLVVDLKTGKHKPTAAELERHPQLGAYQVAAEHGAFAGLAEQQGLAGATEVAGAALVQLGDGTQKHDPQFQAAVDPADDWATPLVREAAVLMSAAEFVAVHDPSATGRRPCPLPDVCPLCRGKQVTE</sequence>
<comment type="catalytic activity">
    <reaction evidence="14">
        <text>ATP + H2O = ADP + phosphate + H(+)</text>
        <dbReference type="Rhea" id="RHEA:13065"/>
        <dbReference type="ChEBI" id="CHEBI:15377"/>
        <dbReference type="ChEBI" id="CHEBI:15378"/>
        <dbReference type="ChEBI" id="CHEBI:30616"/>
        <dbReference type="ChEBI" id="CHEBI:43474"/>
        <dbReference type="ChEBI" id="CHEBI:456216"/>
        <dbReference type="EC" id="5.6.2.4"/>
    </reaction>
</comment>
<dbReference type="Gene3D" id="1.10.486.10">
    <property type="entry name" value="PCRA, domain 4"/>
    <property type="match status" value="1"/>
</dbReference>
<keyword evidence="4" id="KW-0227">DNA damage</keyword>
<evidence type="ECO:0000256" key="2">
    <source>
        <dbReference type="ARBA" id="ARBA00022722"/>
    </source>
</evidence>
<feature type="domain" description="UvrD-like helicase C-terminal" evidence="17">
    <location>
        <begin position="341"/>
        <end position="651"/>
    </location>
</feature>
<keyword evidence="10" id="KW-0234">DNA repair</keyword>
<keyword evidence="6 15" id="KW-0347">Helicase</keyword>
<organism evidence="18 19">
    <name type="scientific">Arthrobacter russicus</name>
    <dbReference type="NCBI Taxonomy" id="172040"/>
    <lineage>
        <taxon>Bacteria</taxon>
        <taxon>Bacillati</taxon>
        <taxon>Actinomycetota</taxon>
        <taxon>Actinomycetes</taxon>
        <taxon>Micrococcales</taxon>
        <taxon>Micrococcaceae</taxon>
        <taxon>Arthrobacter</taxon>
    </lineage>
</organism>
<evidence type="ECO:0000256" key="3">
    <source>
        <dbReference type="ARBA" id="ARBA00022741"/>
    </source>
</evidence>
<keyword evidence="9" id="KW-0238">DNA-binding</keyword>
<proteinExistence type="inferred from homology"/>
<dbReference type="InterPro" id="IPR011604">
    <property type="entry name" value="PDDEXK-like_dom_sf"/>
</dbReference>
<keyword evidence="5 15" id="KW-0378">Hydrolase</keyword>
<keyword evidence="7 18" id="KW-0269">Exonuclease</keyword>
<dbReference type="RefSeq" id="WP_309796525.1">
    <property type="nucleotide sequence ID" value="NZ_BAAAHY010000006.1"/>
</dbReference>
<comment type="catalytic activity">
    <reaction evidence="12">
        <text>Couples ATP hydrolysis with the unwinding of duplex DNA by translocating in the 3'-5' direction.</text>
        <dbReference type="EC" id="5.6.2.4"/>
    </reaction>
</comment>
<evidence type="ECO:0000313" key="19">
    <source>
        <dbReference type="Proteomes" id="UP001185069"/>
    </source>
</evidence>
<evidence type="ECO:0000259" key="16">
    <source>
        <dbReference type="PROSITE" id="PS51198"/>
    </source>
</evidence>
<dbReference type="PANTHER" id="PTHR11070:SF59">
    <property type="entry name" value="DNA 3'-5' HELICASE"/>
    <property type="match status" value="1"/>
</dbReference>
<dbReference type="Pfam" id="PF00580">
    <property type="entry name" value="UvrD-helicase"/>
    <property type="match status" value="1"/>
</dbReference>
<evidence type="ECO:0000256" key="6">
    <source>
        <dbReference type="ARBA" id="ARBA00022806"/>
    </source>
</evidence>
<dbReference type="Gene3D" id="1.10.10.160">
    <property type="match status" value="1"/>
</dbReference>
<dbReference type="PROSITE" id="PS51217">
    <property type="entry name" value="UVRD_HELICASE_CTER"/>
    <property type="match status" value="1"/>
</dbReference>
<evidence type="ECO:0000256" key="15">
    <source>
        <dbReference type="PROSITE-ProRule" id="PRU00560"/>
    </source>
</evidence>
<evidence type="ECO:0000256" key="11">
    <source>
        <dbReference type="ARBA" id="ARBA00023235"/>
    </source>
</evidence>